<evidence type="ECO:0000313" key="6">
    <source>
        <dbReference type="Proteomes" id="UP000258613"/>
    </source>
</evidence>
<evidence type="ECO:0000313" key="7">
    <source>
        <dbReference type="Proteomes" id="UP000258707"/>
    </source>
</evidence>
<accession>A0A346PV40</accession>
<keyword evidence="2" id="KW-0472">Membrane</keyword>
<protein>
    <recommendedName>
        <fullName evidence="3">SHOCT domain-containing protein</fullName>
    </recommendedName>
</protein>
<evidence type="ECO:0000259" key="3">
    <source>
        <dbReference type="Pfam" id="PF09851"/>
    </source>
</evidence>
<keyword evidence="6" id="KW-1185">Reference proteome</keyword>
<dbReference type="EMBL" id="CP027033">
    <property type="protein sequence ID" value="AXR83385.1"/>
    <property type="molecule type" value="Genomic_DNA"/>
</dbReference>
<dbReference type="Pfam" id="PF09851">
    <property type="entry name" value="SHOCT"/>
    <property type="match status" value="1"/>
</dbReference>
<dbReference type="AlphaFoldDB" id="A0A346PJB7"/>
<dbReference type="Proteomes" id="UP000258707">
    <property type="component" value="Chromosome"/>
</dbReference>
<accession>A0A346PJB7</accession>
<dbReference type="InterPro" id="IPR018649">
    <property type="entry name" value="SHOCT"/>
</dbReference>
<proteinExistence type="predicted"/>
<keyword evidence="2" id="KW-0812">Transmembrane</keyword>
<feature type="region of interest" description="Disordered" evidence="1">
    <location>
        <begin position="117"/>
        <end position="139"/>
    </location>
</feature>
<reference evidence="7" key="1">
    <citation type="submission" date="2017-10" db="EMBL/GenBank/DDBJ databases">
        <title>Phenotypic and genomic properties of facultatively anaerobic sulfur-reducing natronoarchaea from hypersaline soda lakes.</title>
        <authorList>
            <person name="Sorokin D.Y."/>
            <person name="Kublanov I.V."/>
            <person name="Roman P."/>
            <person name="Sinninghe Damste J.S."/>
            <person name="Golyshin P.N."/>
            <person name="Rojo D."/>
            <person name="Ciordia S."/>
            <person name="Mena Md.C."/>
            <person name="Ferrer M."/>
            <person name="Messina E."/>
            <person name="Smedile F."/>
            <person name="La Spada G."/>
            <person name="La Cono V."/>
            <person name="Yakimov M.M."/>
        </authorList>
    </citation>
    <scope>NUCLEOTIDE SEQUENCE [LARGE SCALE GENOMIC DNA]</scope>
    <source>
        <strain evidence="7">AArc1</strain>
    </source>
</reference>
<evidence type="ECO:0000256" key="1">
    <source>
        <dbReference type="SAM" id="MobiDB-lite"/>
    </source>
</evidence>
<reference evidence="6" key="2">
    <citation type="submission" date="2018-02" db="EMBL/GenBank/DDBJ databases">
        <title>Phenotypic and genomic properties of facultatively anaerobic sulfur-reducing natronoarchaea from hypersaline soda lakes.</title>
        <authorList>
            <person name="Sorokin D.Y."/>
            <person name="Kublanov I.V."/>
            <person name="Roman P."/>
            <person name="Sinninghe Damste J.S."/>
            <person name="Golyshin P.N."/>
            <person name="Rojo D."/>
            <person name="Ciordia S."/>
            <person name="Mena M.D.C."/>
            <person name="Ferrer M."/>
            <person name="Messina E."/>
            <person name="Smedile F."/>
            <person name="La Spada G."/>
            <person name="La Cono V."/>
            <person name="Yakimov M.M."/>
        </authorList>
    </citation>
    <scope>NUCLEOTIDE SEQUENCE [LARGE SCALE GENOMIC DNA]</scope>
    <source>
        <strain evidence="6">AArc-Mg</strain>
    </source>
</reference>
<feature type="transmembrane region" description="Helical" evidence="2">
    <location>
        <begin position="35"/>
        <end position="52"/>
    </location>
</feature>
<feature type="compositionally biased region" description="Acidic residues" evidence="1">
    <location>
        <begin position="125"/>
        <end position="139"/>
    </location>
</feature>
<feature type="domain" description="SHOCT" evidence="3">
    <location>
        <begin position="80"/>
        <end position="105"/>
    </location>
</feature>
<sequence length="139" mass="14508">MAEDRPVIHVSTAAVVVCVVVLLGSLIALAAINSGVAIILVIFAMIFGGELLDRVTTGLDVESSSQYAAESAADDDAGSALEVLRQRYAAGDLSDAEFERKLETLVATETVADVDRYVDGSGGDAEPDALEPEPELERG</sequence>
<dbReference type="RefSeq" id="WP_117365531.1">
    <property type="nucleotide sequence ID" value="NZ_CP024047.1"/>
</dbReference>
<evidence type="ECO:0000256" key="2">
    <source>
        <dbReference type="SAM" id="Phobius"/>
    </source>
</evidence>
<organism evidence="4 7">
    <name type="scientific">Natrarchaeobaculum sulfurireducens</name>
    <dbReference type="NCBI Taxonomy" id="2044521"/>
    <lineage>
        <taxon>Archaea</taxon>
        <taxon>Methanobacteriati</taxon>
        <taxon>Methanobacteriota</taxon>
        <taxon>Stenosarchaea group</taxon>
        <taxon>Halobacteria</taxon>
        <taxon>Halobacteriales</taxon>
        <taxon>Natrialbaceae</taxon>
        <taxon>Natrarchaeobaculum</taxon>
    </lineage>
</organism>
<dbReference type="KEGG" id="nag:AArcMg_3405"/>
<dbReference type="KEGG" id="nan:AArc1_3311"/>
<name>A0A346PJB7_9EURY</name>
<dbReference type="OrthoDB" id="178074at2157"/>
<dbReference type="EMBL" id="CP024047">
    <property type="protein sequence ID" value="AXR79612.1"/>
    <property type="molecule type" value="Genomic_DNA"/>
</dbReference>
<reference evidence="4" key="3">
    <citation type="journal article" date="2019" name="Int. J. Syst. Evol. Microbiol.">
        <title>Natronolimnobius sulfurireducens sp. nov. and Halalkaliarchaeum desulfuricum gen. nov., sp. nov., the first sulfur-respiring alkaliphilic haloarchaea from hypersaline alkaline lakes.</title>
        <authorList>
            <person name="Sorokin D.Y."/>
            <person name="Yakimov M."/>
            <person name="Messina E."/>
            <person name="Merkel A.Y."/>
            <person name="Bale N.J."/>
            <person name="Sinninghe Damste J.S."/>
        </authorList>
    </citation>
    <scope>NUCLEOTIDE SEQUENCE</scope>
    <source>
        <strain evidence="5">AArc-Mg</strain>
        <strain evidence="4">AArc1</strain>
    </source>
</reference>
<evidence type="ECO:0000313" key="5">
    <source>
        <dbReference type="EMBL" id="AXR83385.1"/>
    </source>
</evidence>
<dbReference type="Proteomes" id="UP000258613">
    <property type="component" value="Chromosome"/>
</dbReference>
<evidence type="ECO:0000313" key="4">
    <source>
        <dbReference type="EMBL" id="AXR79612.1"/>
    </source>
</evidence>
<keyword evidence="2" id="KW-1133">Transmembrane helix</keyword>
<dbReference type="GeneID" id="37643892"/>
<gene>
    <name evidence="4" type="ORF">AArc1_3311</name>
    <name evidence="5" type="ORF">AArcMg_3405</name>
</gene>